<evidence type="ECO:0000313" key="2">
    <source>
        <dbReference type="Proteomes" id="UP000010847"/>
    </source>
</evidence>
<protein>
    <submittedName>
        <fullName evidence="1">HesB/YadR/YfhF-family protein</fullName>
    </submittedName>
</protein>
<organism evidence="1 2">
    <name type="scientific">Desulfitobacterium metallireducens DSM 15288</name>
    <dbReference type="NCBI Taxonomy" id="871968"/>
    <lineage>
        <taxon>Bacteria</taxon>
        <taxon>Bacillati</taxon>
        <taxon>Bacillota</taxon>
        <taxon>Clostridia</taxon>
        <taxon>Eubacteriales</taxon>
        <taxon>Desulfitobacteriaceae</taxon>
        <taxon>Desulfitobacterium</taxon>
    </lineage>
</organism>
<dbReference type="SUPFAM" id="SSF89360">
    <property type="entry name" value="HesB-like domain"/>
    <property type="match status" value="1"/>
</dbReference>
<keyword evidence="2" id="KW-1185">Reference proteome</keyword>
<dbReference type="AlphaFoldDB" id="W0E7H3"/>
<proteinExistence type="predicted"/>
<dbReference type="eggNOG" id="COG0316">
    <property type="taxonomic scope" value="Bacteria"/>
</dbReference>
<accession>W0E7H3</accession>
<reference evidence="1 2" key="1">
    <citation type="submission" date="2013-12" db="EMBL/GenBank/DDBJ databases">
        <authorList>
            <consortium name="DOE Joint Genome Institute"/>
            <person name="Smidt H."/>
            <person name="Huntemann M."/>
            <person name="Han J."/>
            <person name="Chen A."/>
            <person name="Kyrpides N."/>
            <person name="Mavromatis K."/>
            <person name="Markowitz V."/>
            <person name="Palaniappan K."/>
            <person name="Ivanova N."/>
            <person name="Schaumberg A."/>
            <person name="Pati A."/>
            <person name="Liolios K."/>
            <person name="Nordberg H.P."/>
            <person name="Cantor M.N."/>
            <person name="Hua S.X."/>
            <person name="Woyke T."/>
        </authorList>
    </citation>
    <scope>NUCLEOTIDE SEQUENCE [LARGE SCALE GENOMIC DNA]</scope>
    <source>
        <strain evidence="2">DSM 15288</strain>
    </source>
</reference>
<dbReference type="Gene3D" id="2.60.300.12">
    <property type="entry name" value="HesB-like domain"/>
    <property type="match status" value="1"/>
</dbReference>
<dbReference type="InterPro" id="IPR035903">
    <property type="entry name" value="HesB-like_dom_sf"/>
</dbReference>
<dbReference type="STRING" id="871968.DESME_06280"/>
<evidence type="ECO:0000313" key="1">
    <source>
        <dbReference type="EMBL" id="AHF06707.1"/>
    </source>
</evidence>
<sequence>MTLDESKNENDIVDEGFGVTILTEDKLTEYLEGAVIDYVESQYGGGFEIKTNNPGGGCDSGCSSCGS</sequence>
<dbReference type="EMBL" id="CP007032">
    <property type="protein sequence ID" value="AHF06707.1"/>
    <property type="molecule type" value="Genomic_DNA"/>
</dbReference>
<dbReference type="HOGENOM" id="CLU_2805463_0_0_9"/>
<name>W0E7H3_9FIRM</name>
<gene>
    <name evidence="1" type="ORF">DESME_06280</name>
</gene>
<dbReference type="Proteomes" id="UP000010847">
    <property type="component" value="Chromosome"/>
</dbReference>
<dbReference type="KEGG" id="dmt:DESME_06280"/>